<comment type="similarity">
    <text evidence="2">Belongs to the D-isomer specific 2-hydroxyacid dehydrogenase family.</text>
</comment>
<evidence type="ECO:0000256" key="2">
    <source>
        <dbReference type="RuleBase" id="RU003719"/>
    </source>
</evidence>
<keyword evidence="6" id="KW-1185">Reference proteome</keyword>
<evidence type="ECO:0000313" key="6">
    <source>
        <dbReference type="Proteomes" id="UP001497444"/>
    </source>
</evidence>
<dbReference type="PANTHER" id="PTHR42938">
    <property type="entry name" value="FORMATE DEHYDROGENASE 1"/>
    <property type="match status" value="1"/>
</dbReference>
<dbReference type="Pfam" id="PF02826">
    <property type="entry name" value="2-Hacid_dh_C"/>
    <property type="match status" value="1"/>
</dbReference>
<accession>A0ABP0W9S6</accession>
<dbReference type="InterPro" id="IPR036291">
    <property type="entry name" value="NAD(P)-bd_dom_sf"/>
</dbReference>
<dbReference type="Proteomes" id="UP001497444">
    <property type="component" value="Chromosome 14"/>
</dbReference>
<dbReference type="SUPFAM" id="SSF52283">
    <property type="entry name" value="Formate/glycerate dehydrogenase catalytic domain-like"/>
    <property type="match status" value="1"/>
</dbReference>
<name>A0ABP0W9S6_9BRYO</name>
<dbReference type="EMBL" id="OZ020109">
    <property type="protein sequence ID" value="CAK9262300.1"/>
    <property type="molecule type" value="Genomic_DNA"/>
</dbReference>
<evidence type="ECO:0000256" key="1">
    <source>
        <dbReference type="ARBA" id="ARBA00023002"/>
    </source>
</evidence>
<proteinExistence type="inferred from homology"/>
<sequence>MKKIRTSLLNVLIILMSKEQMHPHPLLRPLWMFPASKTEEKAEEEEEEEEGAMATPLNKLRILFCGVEFPGAVNHTQQFLKHYPHISIGVWPREEVADKIADYDMCVVRMMRLDSAVIARATSLKLIVQFGVGLEGVDIEAATRAGIKVAKIPSAGTGNALSCAEHSIYLILSLLRYQKEMAETFEAKRLGGPVGETLYGKTVLILGYGNIGKELAIRLRPFGVKILAIKRSWTKEVNPLNGYRDGIDNGDQRIDEKGGIECLLEFASRADIIVTCCVLNHETAGIVNRTFLREMKKGARLVNVARGGLLDYEAVKEALASGQLGGLAMDVAWSEPFDPSDPILQYPNVLITPHVAGVTELSYSNMGKIIAESAIQLSTGDPMPALEFVN</sequence>
<feature type="domain" description="D-isomer specific 2-hydroxyacid dehydrogenase catalytic" evidence="3">
    <location>
        <begin position="92"/>
        <end position="384"/>
    </location>
</feature>
<dbReference type="Gene3D" id="3.40.50.720">
    <property type="entry name" value="NAD(P)-binding Rossmann-like Domain"/>
    <property type="match status" value="2"/>
</dbReference>
<gene>
    <name evidence="5" type="ORF">CSSPJE1EN1_LOCUS7778</name>
</gene>
<dbReference type="Pfam" id="PF00389">
    <property type="entry name" value="2-Hacid_dh"/>
    <property type="match status" value="1"/>
</dbReference>
<evidence type="ECO:0000259" key="3">
    <source>
        <dbReference type="Pfam" id="PF00389"/>
    </source>
</evidence>
<dbReference type="InterPro" id="IPR006139">
    <property type="entry name" value="D-isomer_2_OHA_DH_cat_dom"/>
</dbReference>
<dbReference type="PANTHER" id="PTHR42938:SF25">
    <property type="entry name" value="D-ISOMER SPECIFIC 2-HYDROXYACID DEHYDROGENASE FAMILY PROTEIN"/>
    <property type="match status" value="1"/>
</dbReference>
<dbReference type="SUPFAM" id="SSF51735">
    <property type="entry name" value="NAD(P)-binding Rossmann-fold domains"/>
    <property type="match status" value="1"/>
</dbReference>
<evidence type="ECO:0000313" key="5">
    <source>
        <dbReference type="EMBL" id="CAK9262300.1"/>
    </source>
</evidence>
<organism evidence="5 6">
    <name type="scientific">Sphagnum jensenii</name>
    <dbReference type="NCBI Taxonomy" id="128206"/>
    <lineage>
        <taxon>Eukaryota</taxon>
        <taxon>Viridiplantae</taxon>
        <taxon>Streptophyta</taxon>
        <taxon>Embryophyta</taxon>
        <taxon>Bryophyta</taxon>
        <taxon>Sphagnophytina</taxon>
        <taxon>Sphagnopsida</taxon>
        <taxon>Sphagnales</taxon>
        <taxon>Sphagnaceae</taxon>
        <taxon>Sphagnum</taxon>
    </lineage>
</organism>
<feature type="domain" description="D-isomer specific 2-hydroxyacid dehydrogenase NAD-binding" evidence="4">
    <location>
        <begin position="169"/>
        <end position="356"/>
    </location>
</feature>
<dbReference type="CDD" id="cd12175">
    <property type="entry name" value="2-Hacid_dh_11"/>
    <property type="match status" value="1"/>
</dbReference>
<evidence type="ECO:0000259" key="4">
    <source>
        <dbReference type="Pfam" id="PF02826"/>
    </source>
</evidence>
<reference evidence="5" key="1">
    <citation type="submission" date="2024-02" db="EMBL/GenBank/DDBJ databases">
        <authorList>
            <consortium name="ELIXIR-Norway"/>
            <consortium name="Elixir Norway"/>
        </authorList>
    </citation>
    <scope>NUCLEOTIDE SEQUENCE</scope>
</reference>
<protein>
    <submittedName>
        <fullName evidence="5">Uncharacterized protein</fullName>
    </submittedName>
</protein>
<dbReference type="InterPro" id="IPR029753">
    <property type="entry name" value="D-isomer_DH_CS"/>
</dbReference>
<dbReference type="InterPro" id="IPR006140">
    <property type="entry name" value="D-isomer_DH_NAD-bd"/>
</dbReference>
<keyword evidence="1 2" id="KW-0560">Oxidoreductase</keyword>
<dbReference type="PROSITE" id="PS00671">
    <property type="entry name" value="D_2_HYDROXYACID_DH_3"/>
    <property type="match status" value="1"/>
</dbReference>